<name>A0A0C3NE29_PHLG1</name>
<feature type="region of interest" description="Disordered" evidence="1">
    <location>
        <begin position="385"/>
        <end position="530"/>
    </location>
</feature>
<evidence type="ECO:0000259" key="2">
    <source>
        <dbReference type="Pfam" id="PF06991"/>
    </source>
</evidence>
<dbReference type="AlphaFoldDB" id="A0A0C3NE29"/>
<evidence type="ECO:0000256" key="1">
    <source>
        <dbReference type="SAM" id="MobiDB-lite"/>
    </source>
</evidence>
<feature type="region of interest" description="Disordered" evidence="1">
    <location>
        <begin position="94"/>
        <end position="227"/>
    </location>
</feature>
<keyword evidence="4" id="KW-1185">Reference proteome</keyword>
<feature type="domain" description="Micro-fibrillar-associated protein 1 C-terminal" evidence="2">
    <location>
        <begin position="139"/>
        <end position="348"/>
    </location>
</feature>
<feature type="compositionally biased region" description="Basic and acidic residues" evidence="1">
    <location>
        <begin position="246"/>
        <end position="283"/>
    </location>
</feature>
<feature type="compositionally biased region" description="Basic and acidic residues" evidence="1">
    <location>
        <begin position="94"/>
        <end position="111"/>
    </location>
</feature>
<dbReference type="InterPro" id="IPR009730">
    <property type="entry name" value="MFAP1_C"/>
</dbReference>
<protein>
    <recommendedName>
        <fullName evidence="2">Micro-fibrillar-associated protein 1 C-terminal domain-containing protein</fullName>
    </recommendedName>
</protein>
<evidence type="ECO:0000313" key="3">
    <source>
        <dbReference type="EMBL" id="KIP02844.1"/>
    </source>
</evidence>
<dbReference type="HOGENOM" id="CLU_022379_1_1_1"/>
<feature type="compositionally biased region" description="Acidic residues" evidence="1">
    <location>
        <begin position="212"/>
        <end position="227"/>
    </location>
</feature>
<reference evidence="3 4" key="1">
    <citation type="journal article" date="2014" name="PLoS Genet.">
        <title>Analysis of the Phlebiopsis gigantea genome, transcriptome and secretome provides insight into its pioneer colonization strategies of wood.</title>
        <authorList>
            <person name="Hori C."/>
            <person name="Ishida T."/>
            <person name="Igarashi K."/>
            <person name="Samejima M."/>
            <person name="Suzuki H."/>
            <person name="Master E."/>
            <person name="Ferreira P."/>
            <person name="Ruiz-Duenas F.J."/>
            <person name="Held B."/>
            <person name="Canessa P."/>
            <person name="Larrondo L.F."/>
            <person name="Schmoll M."/>
            <person name="Druzhinina I.S."/>
            <person name="Kubicek C.P."/>
            <person name="Gaskell J.A."/>
            <person name="Kersten P."/>
            <person name="St John F."/>
            <person name="Glasner J."/>
            <person name="Sabat G."/>
            <person name="Splinter BonDurant S."/>
            <person name="Syed K."/>
            <person name="Yadav J."/>
            <person name="Mgbeahuruike A.C."/>
            <person name="Kovalchuk A."/>
            <person name="Asiegbu F.O."/>
            <person name="Lackner G."/>
            <person name="Hoffmeister D."/>
            <person name="Rencoret J."/>
            <person name="Gutierrez A."/>
            <person name="Sun H."/>
            <person name="Lindquist E."/>
            <person name="Barry K."/>
            <person name="Riley R."/>
            <person name="Grigoriev I.V."/>
            <person name="Henrissat B."/>
            <person name="Kues U."/>
            <person name="Berka R.M."/>
            <person name="Martinez A.T."/>
            <person name="Covert S.F."/>
            <person name="Blanchette R.A."/>
            <person name="Cullen D."/>
        </authorList>
    </citation>
    <scope>NUCLEOTIDE SEQUENCE [LARGE SCALE GENOMIC DNA]</scope>
    <source>
        <strain evidence="3 4">11061_1 CR5-6</strain>
    </source>
</reference>
<proteinExistence type="predicted"/>
<feature type="compositionally biased region" description="Polar residues" evidence="1">
    <location>
        <begin position="395"/>
        <end position="404"/>
    </location>
</feature>
<dbReference type="STRING" id="745531.A0A0C3NE29"/>
<feature type="region of interest" description="Disordered" evidence="1">
    <location>
        <begin position="1"/>
        <end position="73"/>
    </location>
</feature>
<feature type="region of interest" description="Disordered" evidence="1">
    <location>
        <begin position="246"/>
        <end position="286"/>
    </location>
</feature>
<evidence type="ECO:0000313" key="4">
    <source>
        <dbReference type="Proteomes" id="UP000053257"/>
    </source>
</evidence>
<dbReference type="Proteomes" id="UP000053257">
    <property type="component" value="Unassembled WGS sequence"/>
</dbReference>
<dbReference type="InterPro" id="IPR033194">
    <property type="entry name" value="MFAP1"/>
</dbReference>
<feature type="compositionally biased region" description="Acidic residues" evidence="1">
    <location>
        <begin position="112"/>
        <end position="144"/>
    </location>
</feature>
<dbReference type="Pfam" id="PF06991">
    <property type="entry name" value="MFAP1"/>
    <property type="match status" value="1"/>
</dbReference>
<feature type="compositionally biased region" description="Basic and acidic residues" evidence="1">
    <location>
        <begin position="163"/>
        <end position="211"/>
    </location>
</feature>
<dbReference type="OrthoDB" id="1111734at2759"/>
<organism evidence="3 4">
    <name type="scientific">Phlebiopsis gigantea (strain 11061_1 CR5-6)</name>
    <name type="common">White-rot fungus</name>
    <name type="synonym">Peniophora gigantea</name>
    <dbReference type="NCBI Taxonomy" id="745531"/>
    <lineage>
        <taxon>Eukaryota</taxon>
        <taxon>Fungi</taxon>
        <taxon>Dikarya</taxon>
        <taxon>Basidiomycota</taxon>
        <taxon>Agaricomycotina</taxon>
        <taxon>Agaricomycetes</taxon>
        <taxon>Polyporales</taxon>
        <taxon>Phanerochaetaceae</taxon>
        <taxon>Phlebiopsis</taxon>
    </lineage>
</organism>
<feature type="compositionally biased region" description="Acidic residues" evidence="1">
    <location>
        <begin position="39"/>
        <end position="68"/>
    </location>
</feature>
<sequence>MSTVLATTVPRKKGVRQAKPVARYWKGKAPKGADALPSDSEEEDEDEQQLEEGDEAIEAIEEEEEEDGLEVRQQIQKGAARGINVALRDVNISKDGKVIVAGREEVGRTEAELEEEDEEDEEDEEGQPGEEESSEYESESEEEEPPKPQFRPMFVPKRARVTVAEKEALAQDTEEALKRKEAEAEERRKQSHDMVAESIKRELAEKEKEAEVPDVDDTDGLDPEGEFEAWRLRELARIKRDKEEALRRELEREEVERRRALPEDQRLKEDLEHAEKSRQDKPKGQQKFLQKYWHKGAFHQDEEILKRHDFTESTQSTVDVSLLPKVMQVKNFGKRSRTKYTHLLDQDTTASTGGFGGTESMRPGGKADIVCFGCGGPHLKKDCPQNTGPIKMGTGANSTATGQRQWGPGARNEHAEGKGSWRERDRDQDDGYRRARDDRGDDRDRRRDERERQDGRGDRYDRDRRDRDRDDRRDDKDRRRDKGDGHDSRRRDSRSPRRERWRDDDAHRDRHRPREASNEHDRDEKRRRLD</sequence>
<accession>A0A0C3NE29</accession>
<gene>
    <name evidence="3" type="ORF">PHLGIDRAFT_122095</name>
</gene>
<feature type="compositionally biased region" description="Basic and acidic residues" evidence="1">
    <location>
        <begin position="411"/>
        <end position="530"/>
    </location>
</feature>
<dbReference type="PANTHER" id="PTHR15327">
    <property type="entry name" value="MICROFIBRIL-ASSOCIATED PROTEIN"/>
    <property type="match status" value="1"/>
</dbReference>
<dbReference type="EMBL" id="KN840649">
    <property type="protein sequence ID" value="KIP02844.1"/>
    <property type="molecule type" value="Genomic_DNA"/>
</dbReference>